<dbReference type="InterPro" id="IPR020046">
    <property type="entry name" value="5-3_exonucl_a-hlix_arch_N"/>
</dbReference>
<dbReference type="GO" id="GO:0008408">
    <property type="term" value="F:3'-5' exonuclease activity"/>
    <property type="evidence" value="ECO:0007669"/>
    <property type="project" value="InterPro"/>
</dbReference>
<dbReference type="FunFam" id="1.10.150.20:FF:000002">
    <property type="entry name" value="DNA polymerase I"/>
    <property type="match status" value="1"/>
</dbReference>
<evidence type="ECO:0000313" key="22">
    <source>
        <dbReference type="Proteomes" id="UP000215059"/>
    </source>
</evidence>
<dbReference type="SMART" id="SM00482">
    <property type="entry name" value="POLAc"/>
    <property type="match status" value="1"/>
</dbReference>
<dbReference type="EMBL" id="NOII01000002">
    <property type="protein sequence ID" value="OYD58171.1"/>
    <property type="molecule type" value="Genomic_DNA"/>
</dbReference>
<dbReference type="InterPro" id="IPR002421">
    <property type="entry name" value="5-3_exonuclease"/>
</dbReference>
<dbReference type="PANTHER" id="PTHR10133">
    <property type="entry name" value="DNA POLYMERASE I"/>
    <property type="match status" value="1"/>
</dbReference>
<keyword evidence="9 17" id="KW-0227">DNA damage</keyword>
<dbReference type="Pfam" id="PF01367">
    <property type="entry name" value="5_3_exonuc"/>
    <property type="match status" value="1"/>
</dbReference>
<sequence>MFSCFFLYSFKPSLNFSFKQPHDTIWRDIWTSGGHIVTKKLVLIDGNSIAYRAFFALPLLNNDKGVYTNAVYGFTMMLMKILEDEKPSHMLVAFDAGKTTFRHKTFTEYKGGRQKTPPELSEQFPFIRQLLDAFGIKRYELENFEADDIIGTLSKSAAGGDWEVKVFTGDKDLLQLVTEDVEVVLTRKGITEVESYNLEKVEERYGLTPDQIIDMKGLMGDPSDNIPGVPGVGEKTAIKLIKQFGTLEQVLEQIDNVSGAKLKEKLSDNKQQAIMSKELATITHEAPIEITIEDTGYAGYEAASVLPLFKELGFTTLIERVGGEPMEQSEEEKEEVPFVHASSITEEMLSSTSALIVETSHDSYRRPAILGIGIANDSGIYYVPGEAALQSDLFKKWASSQDKSKILFDAKRAYTALAGSGVILEGVIFDAMIASYILNPSDSSEEIAGVASIYGLPPLDSDEIVYGKGAKRKVPSEDELAEHLARKAQTVFKLEKLLSRKLEENEQKELFYELELPLSLVLGKMETTGIKVDPERLRKMGAELQAQLELLETDIHELAGTSFNINSPKQLGEILFEKLGLPAVKKTKTGYSTSVDVLEKLESKHEIISKILIYRQLGKLNSTYIEGLLKVIDNETERIHTRFNQALTQTGRLSSTEPNLQNIPIRLEAGRKIREAFVPTKPGWKILAADYSQIELRVLAHISRDENLMEAFRNEMDVHTKTASDVFGVEPADVTSEMRRRAKAVNFGIVYGISDYGLSQSLNITRKEAAEFIDAYLESFPGVKEYMDSIVQQAKQDGFVSTLLHRRRYLPEITSRNFNLRSFAERTAMNTPIQGTAADIIKKAMVDMDERLEKENMQCKMLLQVHDELIFEAPEEEIDKLCTIVAEVMEGAVSLDVPLKVDVNYGRTWYEAK</sequence>
<dbReference type="GO" id="GO:0003887">
    <property type="term" value="F:DNA-directed DNA polymerase activity"/>
    <property type="evidence" value="ECO:0007669"/>
    <property type="project" value="UniProtKB-UniRule"/>
</dbReference>
<dbReference type="InterPro" id="IPR029060">
    <property type="entry name" value="PIN-like_dom_sf"/>
</dbReference>
<keyword evidence="6 17" id="KW-0548">Nucleotidyltransferase</keyword>
<dbReference type="InterPro" id="IPR002298">
    <property type="entry name" value="DNA_polymerase_A"/>
</dbReference>
<accession>A0A235FA07</accession>
<dbReference type="Gene3D" id="3.30.420.10">
    <property type="entry name" value="Ribonuclease H-like superfamily/Ribonuclease H"/>
    <property type="match status" value="1"/>
</dbReference>
<evidence type="ECO:0000256" key="12">
    <source>
        <dbReference type="ARBA" id="ARBA00022932"/>
    </source>
</evidence>
<evidence type="ECO:0000259" key="18">
    <source>
        <dbReference type="SMART" id="SM00474"/>
    </source>
</evidence>
<dbReference type="InterPro" id="IPR002562">
    <property type="entry name" value="3'-5'_exonuclease_dom"/>
</dbReference>
<organism evidence="21 22">
    <name type="scientific">Fictibacillus aquaticus</name>
    <dbReference type="NCBI Taxonomy" id="2021314"/>
    <lineage>
        <taxon>Bacteria</taxon>
        <taxon>Bacillati</taxon>
        <taxon>Bacillota</taxon>
        <taxon>Bacilli</taxon>
        <taxon>Bacillales</taxon>
        <taxon>Fictibacillaceae</taxon>
        <taxon>Fictibacillus</taxon>
    </lineage>
</organism>
<comment type="similarity">
    <text evidence="1 17">Belongs to the DNA polymerase type-A family.</text>
</comment>
<evidence type="ECO:0000256" key="17">
    <source>
        <dbReference type="RuleBase" id="RU004460"/>
    </source>
</evidence>
<keyword evidence="5 17" id="KW-0808">Transferase</keyword>
<keyword evidence="8" id="KW-0540">Nuclease</keyword>
<comment type="catalytic activity">
    <reaction evidence="15 17">
        <text>DNA(n) + a 2'-deoxyribonucleoside 5'-triphosphate = DNA(n+1) + diphosphate</text>
        <dbReference type="Rhea" id="RHEA:22508"/>
        <dbReference type="Rhea" id="RHEA-COMP:17339"/>
        <dbReference type="Rhea" id="RHEA-COMP:17340"/>
        <dbReference type="ChEBI" id="CHEBI:33019"/>
        <dbReference type="ChEBI" id="CHEBI:61560"/>
        <dbReference type="ChEBI" id="CHEBI:173112"/>
        <dbReference type="EC" id="2.7.7.7"/>
    </reaction>
</comment>
<dbReference type="GO" id="GO:0008409">
    <property type="term" value="F:5'-3' exonuclease activity"/>
    <property type="evidence" value="ECO:0007669"/>
    <property type="project" value="InterPro"/>
</dbReference>
<dbReference type="SUPFAM" id="SSF88723">
    <property type="entry name" value="PIN domain-like"/>
    <property type="match status" value="1"/>
</dbReference>
<keyword evidence="11" id="KW-0269">Exonuclease</keyword>
<keyword evidence="14 17" id="KW-0234">DNA repair</keyword>
<dbReference type="InterPro" id="IPR018320">
    <property type="entry name" value="DNA_polymerase_1"/>
</dbReference>
<dbReference type="FunFam" id="3.40.50.1010:FF:000001">
    <property type="entry name" value="DNA polymerase I"/>
    <property type="match status" value="1"/>
</dbReference>
<dbReference type="SUPFAM" id="SSF53098">
    <property type="entry name" value="Ribonuclease H-like"/>
    <property type="match status" value="1"/>
</dbReference>
<dbReference type="Gene3D" id="3.40.50.1010">
    <property type="entry name" value="5'-nuclease"/>
    <property type="match status" value="1"/>
</dbReference>
<reference evidence="21 22" key="1">
    <citation type="submission" date="2017-07" db="EMBL/GenBank/DDBJ databases">
        <title>Fictibacillus sp. nov. GDSW-R2A3 Genome sequencing and assembly.</title>
        <authorList>
            <person name="Mayilraj S."/>
        </authorList>
    </citation>
    <scope>NUCLEOTIDE SEQUENCE [LARGE SCALE GENOMIC DNA]</scope>
    <source>
        <strain evidence="21 22">GDSW-R2A3</strain>
    </source>
</reference>
<dbReference type="InterPro" id="IPR012337">
    <property type="entry name" value="RNaseH-like_sf"/>
</dbReference>
<evidence type="ECO:0000256" key="1">
    <source>
        <dbReference type="ARBA" id="ARBA00007705"/>
    </source>
</evidence>
<dbReference type="NCBIfam" id="TIGR00593">
    <property type="entry name" value="pola"/>
    <property type="match status" value="1"/>
</dbReference>
<dbReference type="Proteomes" id="UP000215059">
    <property type="component" value="Unassembled WGS sequence"/>
</dbReference>
<evidence type="ECO:0000256" key="3">
    <source>
        <dbReference type="ARBA" id="ARBA00012417"/>
    </source>
</evidence>
<dbReference type="SMART" id="SM00474">
    <property type="entry name" value="35EXOc"/>
    <property type="match status" value="1"/>
</dbReference>
<dbReference type="InterPro" id="IPR036397">
    <property type="entry name" value="RNaseH_sf"/>
</dbReference>
<evidence type="ECO:0000256" key="6">
    <source>
        <dbReference type="ARBA" id="ARBA00022695"/>
    </source>
</evidence>
<evidence type="ECO:0000256" key="4">
    <source>
        <dbReference type="ARBA" id="ARBA00020311"/>
    </source>
</evidence>
<dbReference type="InterPro" id="IPR001098">
    <property type="entry name" value="DNA-dir_DNA_pol_A_palm_dom"/>
</dbReference>
<keyword evidence="12 17" id="KW-0239">DNA-directed DNA polymerase</keyword>
<evidence type="ECO:0000256" key="16">
    <source>
        <dbReference type="NCBIfam" id="TIGR00593"/>
    </source>
</evidence>
<dbReference type="GO" id="GO:0006302">
    <property type="term" value="P:double-strand break repair"/>
    <property type="evidence" value="ECO:0007669"/>
    <property type="project" value="TreeGrafter"/>
</dbReference>
<dbReference type="InterPro" id="IPR008918">
    <property type="entry name" value="HhH2"/>
</dbReference>
<dbReference type="OrthoDB" id="9806424at2"/>
<dbReference type="NCBIfam" id="NF004397">
    <property type="entry name" value="PRK05755.1"/>
    <property type="match status" value="1"/>
</dbReference>
<feature type="domain" description="5'-3' exonuclease" evidence="19">
    <location>
        <begin position="39"/>
        <end position="298"/>
    </location>
</feature>
<dbReference type="PRINTS" id="PR00868">
    <property type="entry name" value="DNAPOLI"/>
</dbReference>
<dbReference type="PROSITE" id="PS00447">
    <property type="entry name" value="DNA_POLYMERASE_A"/>
    <property type="match status" value="1"/>
</dbReference>
<feature type="domain" description="DNA-directed DNA polymerase family A palm" evidence="20">
    <location>
        <begin position="670"/>
        <end position="877"/>
    </location>
</feature>
<dbReference type="Pfam" id="PF02739">
    <property type="entry name" value="5_3_exonuc_N"/>
    <property type="match status" value="1"/>
</dbReference>
<comment type="caution">
    <text evidence="21">The sequence shown here is derived from an EMBL/GenBank/DDBJ whole genome shotgun (WGS) entry which is preliminary data.</text>
</comment>
<dbReference type="CDD" id="cd08637">
    <property type="entry name" value="DNA_pol_A_pol_I_C"/>
    <property type="match status" value="1"/>
</dbReference>
<evidence type="ECO:0000256" key="8">
    <source>
        <dbReference type="ARBA" id="ARBA00022722"/>
    </source>
</evidence>
<evidence type="ECO:0000259" key="20">
    <source>
        <dbReference type="SMART" id="SM00482"/>
    </source>
</evidence>
<dbReference type="CDD" id="cd09898">
    <property type="entry name" value="H3TH_53EXO"/>
    <property type="match status" value="1"/>
</dbReference>
<evidence type="ECO:0000256" key="2">
    <source>
        <dbReference type="ARBA" id="ARBA00011541"/>
    </source>
</evidence>
<dbReference type="FunFam" id="1.20.1060.10:FF:000001">
    <property type="entry name" value="DNA polymerase I"/>
    <property type="match status" value="1"/>
</dbReference>
<dbReference type="SMART" id="SM00279">
    <property type="entry name" value="HhH2"/>
    <property type="match status" value="1"/>
</dbReference>
<dbReference type="InterPro" id="IPR019760">
    <property type="entry name" value="DNA-dir_DNA_pol_A_CS"/>
</dbReference>
<dbReference type="SMART" id="SM00475">
    <property type="entry name" value="53EXOc"/>
    <property type="match status" value="1"/>
</dbReference>
<dbReference type="GO" id="GO:0006261">
    <property type="term" value="P:DNA-templated DNA replication"/>
    <property type="evidence" value="ECO:0007669"/>
    <property type="project" value="UniProtKB-UniRule"/>
</dbReference>
<dbReference type="FunFam" id="1.10.150.20:FF:000003">
    <property type="entry name" value="DNA polymerase I"/>
    <property type="match status" value="1"/>
</dbReference>
<dbReference type="GO" id="GO:0003677">
    <property type="term" value="F:DNA binding"/>
    <property type="evidence" value="ECO:0007669"/>
    <property type="project" value="UniProtKB-UniRule"/>
</dbReference>
<proteinExistence type="inferred from homology"/>
<evidence type="ECO:0000313" key="21">
    <source>
        <dbReference type="EMBL" id="OYD58171.1"/>
    </source>
</evidence>
<keyword evidence="13 17" id="KW-0238">DNA-binding</keyword>
<dbReference type="EC" id="2.7.7.7" evidence="3 16"/>
<dbReference type="Pfam" id="PF22619">
    <property type="entry name" value="DNA_polI_exo1"/>
    <property type="match status" value="1"/>
</dbReference>
<dbReference type="Pfam" id="PF00476">
    <property type="entry name" value="DNA_pol_A"/>
    <property type="match status" value="1"/>
</dbReference>
<evidence type="ECO:0000256" key="15">
    <source>
        <dbReference type="ARBA" id="ARBA00049244"/>
    </source>
</evidence>
<evidence type="ECO:0000259" key="19">
    <source>
        <dbReference type="SMART" id="SM00475"/>
    </source>
</evidence>
<gene>
    <name evidence="17" type="primary">polA</name>
    <name evidence="21" type="ORF">CGZ90_09830</name>
</gene>
<dbReference type="Gene3D" id="1.20.1060.10">
    <property type="entry name" value="Taq DNA Polymerase, Chain T, domain 4"/>
    <property type="match status" value="1"/>
</dbReference>
<keyword evidence="7 17" id="KW-0235">DNA replication</keyword>
<comment type="subunit">
    <text evidence="2 17">Single-chain monomer with multiple functions.</text>
</comment>
<dbReference type="CDD" id="cd06140">
    <property type="entry name" value="DNA_polA_I_Bacillus_like_exo"/>
    <property type="match status" value="1"/>
</dbReference>
<dbReference type="Gene3D" id="3.30.70.370">
    <property type="match status" value="1"/>
</dbReference>
<dbReference type="SUPFAM" id="SSF47807">
    <property type="entry name" value="5' to 3' exonuclease, C-terminal subdomain"/>
    <property type="match status" value="1"/>
</dbReference>
<evidence type="ECO:0000256" key="14">
    <source>
        <dbReference type="ARBA" id="ARBA00023204"/>
    </source>
</evidence>
<dbReference type="InterPro" id="IPR036279">
    <property type="entry name" value="5-3_exonuclease_C_sf"/>
</dbReference>
<dbReference type="CDD" id="cd09859">
    <property type="entry name" value="PIN_53EXO"/>
    <property type="match status" value="1"/>
</dbReference>
<keyword evidence="22" id="KW-1185">Reference proteome</keyword>
<keyword evidence="10" id="KW-0378">Hydrolase</keyword>
<dbReference type="InterPro" id="IPR020045">
    <property type="entry name" value="DNA_polI_H3TH"/>
</dbReference>
<evidence type="ECO:0000256" key="13">
    <source>
        <dbReference type="ARBA" id="ARBA00023125"/>
    </source>
</evidence>
<dbReference type="Gene3D" id="1.10.150.20">
    <property type="entry name" value="5' to 3' exonuclease, C-terminal subdomain"/>
    <property type="match status" value="2"/>
</dbReference>
<evidence type="ECO:0000256" key="9">
    <source>
        <dbReference type="ARBA" id="ARBA00022763"/>
    </source>
</evidence>
<evidence type="ECO:0000256" key="7">
    <source>
        <dbReference type="ARBA" id="ARBA00022705"/>
    </source>
</evidence>
<evidence type="ECO:0000256" key="10">
    <source>
        <dbReference type="ARBA" id="ARBA00022801"/>
    </source>
</evidence>
<dbReference type="PANTHER" id="PTHR10133:SF27">
    <property type="entry name" value="DNA POLYMERASE NU"/>
    <property type="match status" value="1"/>
</dbReference>
<dbReference type="InterPro" id="IPR043502">
    <property type="entry name" value="DNA/RNA_pol_sf"/>
</dbReference>
<protein>
    <recommendedName>
        <fullName evidence="4 16">DNA polymerase I</fullName>
        <ecNumber evidence="3 16">2.7.7.7</ecNumber>
    </recommendedName>
</protein>
<evidence type="ECO:0000256" key="11">
    <source>
        <dbReference type="ARBA" id="ARBA00022839"/>
    </source>
</evidence>
<feature type="domain" description="3'-5' exonuclease" evidence="18">
    <location>
        <begin position="337"/>
        <end position="503"/>
    </location>
</feature>
<evidence type="ECO:0000256" key="5">
    <source>
        <dbReference type="ARBA" id="ARBA00022679"/>
    </source>
</evidence>
<dbReference type="InterPro" id="IPR054690">
    <property type="entry name" value="DNA_polI_exonuclease"/>
</dbReference>
<name>A0A235FA07_9BACL</name>
<dbReference type="AlphaFoldDB" id="A0A235FA07"/>
<dbReference type="SUPFAM" id="SSF56672">
    <property type="entry name" value="DNA/RNA polymerases"/>
    <property type="match status" value="1"/>
</dbReference>